<dbReference type="OrthoDB" id="9791837at2"/>
<dbReference type="GO" id="GO:0032259">
    <property type="term" value="P:methylation"/>
    <property type="evidence" value="ECO:0007669"/>
    <property type="project" value="UniProtKB-KW"/>
</dbReference>
<dbReference type="Proteomes" id="UP000032735">
    <property type="component" value="Chromosome"/>
</dbReference>
<organism evidence="4 5">
    <name type="scientific">Xenorhabdus poinarii G6</name>
    <dbReference type="NCBI Taxonomy" id="1354304"/>
    <lineage>
        <taxon>Bacteria</taxon>
        <taxon>Pseudomonadati</taxon>
        <taxon>Pseudomonadota</taxon>
        <taxon>Gammaproteobacteria</taxon>
        <taxon>Enterobacterales</taxon>
        <taxon>Morganellaceae</taxon>
        <taxon>Xenorhabdus</taxon>
    </lineage>
</organism>
<protein>
    <recommendedName>
        <fullName evidence="3">Methyltransferase domain-containing protein</fullName>
    </recommendedName>
</protein>
<evidence type="ECO:0000256" key="2">
    <source>
        <dbReference type="ARBA" id="ARBA00022679"/>
    </source>
</evidence>
<evidence type="ECO:0000259" key="3">
    <source>
        <dbReference type="Pfam" id="PF13649"/>
    </source>
</evidence>
<sequence>MNDHILYNPIAHLYARFSDSTRHTGVEIRTFLNLAGDITGKSVLDLACGYGLFSREFKNRGAANVIGIDISDNMIAIARNKSEHDNDDIEFHIRNVCTMESFGKFDLIVAAWLFCHAESFDDLKAMFRTVADHLKPDGKMIAYTYEPDFRLDKGNNENYGVKVLSEEPVKETIRVSAEFLTTPPSPFTLYRWSREQYAQAITEAGLKHFSWHKPMLLDSDIESRPPGFWDDYQRNCIETALVCQH</sequence>
<evidence type="ECO:0000313" key="4">
    <source>
        <dbReference type="EMBL" id="CDG22037.1"/>
    </source>
</evidence>
<dbReference type="PANTHER" id="PTHR43861">
    <property type="entry name" value="TRANS-ACONITATE 2-METHYLTRANSFERASE-RELATED"/>
    <property type="match status" value="1"/>
</dbReference>
<keyword evidence="2" id="KW-0808">Transferase</keyword>
<gene>
    <name evidence="4" type="ORF">XPG1_2381</name>
</gene>
<dbReference type="EMBL" id="FO704551">
    <property type="protein sequence ID" value="CDG22037.1"/>
    <property type="molecule type" value="Genomic_DNA"/>
</dbReference>
<dbReference type="Pfam" id="PF13649">
    <property type="entry name" value="Methyltransf_25"/>
    <property type="match status" value="1"/>
</dbReference>
<evidence type="ECO:0000256" key="1">
    <source>
        <dbReference type="ARBA" id="ARBA00022603"/>
    </source>
</evidence>
<reference evidence="4 5" key="1">
    <citation type="submission" date="2013-07" db="EMBL/GenBank/DDBJ databases">
        <authorList>
            <person name="Genoscope - CEA"/>
        </authorList>
    </citation>
    <scope>NUCLEOTIDE SEQUENCE [LARGE SCALE GENOMIC DNA]</scope>
    <source>
        <strain evidence="4 5">G6</strain>
    </source>
</reference>
<dbReference type="KEGG" id="xpo:XPG1_2381"/>
<accession>A0A068R431</accession>
<name>A0A068R431_9GAMM</name>
<dbReference type="Gene3D" id="3.40.50.150">
    <property type="entry name" value="Vaccinia Virus protein VP39"/>
    <property type="match status" value="1"/>
</dbReference>
<keyword evidence="5" id="KW-1185">Reference proteome</keyword>
<dbReference type="AlphaFoldDB" id="A0A068R431"/>
<proteinExistence type="predicted"/>
<feature type="domain" description="Methyltransferase" evidence="3">
    <location>
        <begin position="43"/>
        <end position="138"/>
    </location>
</feature>
<dbReference type="PANTHER" id="PTHR43861:SF1">
    <property type="entry name" value="TRANS-ACONITATE 2-METHYLTRANSFERASE"/>
    <property type="match status" value="1"/>
</dbReference>
<dbReference type="SUPFAM" id="SSF53335">
    <property type="entry name" value="S-adenosyl-L-methionine-dependent methyltransferases"/>
    <property type="match status" value="1"/>
</dbReference>
<dbReference type="InterPro" id="IPR041698">
    <property type="entry name" value="Methyltransf_25"/>
</dbReference>
<dbReference type="STRING" id="1354304.XPG1_2381"/>
<dbReference type="InterPro" id="IPR029063">
    <property type="entry name" value="SAM-dependent_MTases_sf"/>
</dbReference>
<dbReference type="CDD" id="cd02440">
    <property type="entry name" value="AdoMet_MTases"/>
    <property type="match status" value="1"/>
</dbReference>
<keyword evidence="1" id="KW-0489">Methyltransferase</keyword>
<dbReference type="GO" id="GO:0008168">
    <property type="term" value="F:methyltransferase activity"/>
    <property type="evidence" value="ECO:0007669"/>
    <property type="project" value="UniProtKB-KW"/>
</dbReference>
<dbReference type="HOGENOM" id="CLU_049749_3_2_6"/>
<evidence type="ECO:0000313" key="5">
    <source>
        <dbReference type="Proteomes" id="UP000032735"/>
    </source>
</evidence>
<dbReference type="RefSeq" id="WP_045959071.1">
    <property type="nucleotide sequence ID" value="NZ_FO704551.1"/>
</dbReference>